<sequence>ANTLMQTPVSIGGPDQIVEIDENLLIRRKHHVGRVCSVVFAATQVNVSWRVFLIGKLSS</sequence>
<protein>
    <submittedName>
        <fullName evidence="1">Uncharacterized protein</fullName>
    </submittedName>
</protein>
<dbReference type="AlphaFoldDB" id="A0A0B7AKR7"/>
<proteinExistence type="predicted"/>
<dbReference type="EMBL" id="HACG01034563">
    <property type="protein sequence ID" value="CEK81428.1"/>
    <property type="molecule type" value="Transcribed_RNA"/>
</dbReference>
<evidence type="ECO:0000313" key="1">
    <source>
        <dbReference type="EMBL" id="CEK81428.1"/>
    </source>
</evidence>
<accession>A0A0B7AKR7</accession>
<gene>
    <name evidence="1" type="primary">ORF125986</name>
</gene>
<reference evidence="1" key="1">
    <citation type="submission" date="2014-12" db="EMBL/GenBank/DDBJ databases">
        <title>Insight into the proteome of Arion vulgaris.</title>
        <authorList>
            <person name="Aradska J."/>
            <person name="Bulat T."/>
            <person name="Smidak R."/>
            <person name="Sarate P."/>
            <person name="Gangsoo J."/>
            <person name="Sialana F."/>
            <person name="Bilban M."/>
            <person name="Lubec G."/>
        </authorList>
    </citation>
    <scope>NUCLEOTIDE SEQUENCE</scope>
    <source>
        <tissue evidence="1">Skin</tissue>
    </source>
</reference>
<name>A0A0B7AKR7_9EUPU</name>
<organism evidence="1">
    <name type="scientific">Arion vulgaris</name>
    <dbReference type="NCBI Taxonomy" id="1028688"/>
    <lineage>
        <taxon>Eukaryota</taxon>
        <taxon>Metazoa</taxon>
        <taxon>Spiralia</taxon>
        <taxon>Lophotrochozoa</taxon>
        <taxon>Mollusca</taxon>
        <taxon>Gastropoda</taxon>
        <taxon>Heterobranchia</taxon>
        <taxon>Euthyneura</taxon>
        <taxon>Panpulmonata</taxon>
        <taxon>Eupulmonata</taxon>
        <taxon>Stylommatophora</taxon>
        <taxon>Helicina</taxon>
        <taxon>Arionoidea</taxon>
        <taxon>Arionidae</taxon>
        <taxon>Arion</taxon>
    </lineage>
</organism>
<feature type="non-terminal residue" evidence="1">
    <location>
        <position position="1"/>
    </location>
</feature>